<reference evidence="1" key="1">
    <citation type="submission" date="2019-04" db="EMBL/GenBank/DDBJ databases">
        <title>Evolution of Biomass-Degrading Anaerobic Consortia Revealed by Metagenomics.</title>
        <authorList>
            <person name="Peng X."/>
        </authorList>
    </citation>
    <scope>NUCLEOTIDE SEQUENCE</scope>
    <source>
        <strain evidence="1">SIG311</strain>
    </source>
</reference>
<organism evidence="1 2">
    <name type="scientific">Pseudobutyrivibrio ruminis</name>
    <dbReference type="NCBI Taxonomy" id="46206"/>
    <lineage>
        <taxon>Bacteria</taxon>
        <taxon>Bacillati</taxon>
        <taxon>Bacillota</taxon>
        <taxon>Clostridia</taxon>
        <taxon>Lachnospirales</taxon>
        <taxon>Lachnospiraceae</taxon>
        <taxon>Pseudobutyrivibrio</taxon>
    </lineage>
</organism>
<dbReference type="AlphaFoldDB" id="A0A927U8L0"/>
<dbReference type="Proteomes" id="UP000766246">
    <property type="component" value="Unassembled WGS sequence"/>
</dbReference>
<dbReference type="Pfam" id="PF13780">
    <property type="entry name" value="DUF4176"/>
    <property type="match status" value="1"/>
</dbReference>
<evidence type="ECO:0000313" key="1">
    <source>
        <dbReference type="EMBL" id="MBE5920351.1"/>
    </source>
</evidence>
<dbReference type="EMBL" id="SVER01000030">
    <property type="protein sequence ID" value="MBE5920351.1"/>
    <property type="molecule type" value="Genomic_DNA"/>
</dbReference>
<accession>A0A927U8L0</accession>
<dbReference type="InterPro" id="IPR025233">
    <property type="entry name" value="DUF4176"/>
</dbReference>
<evidence type="ECO:0000313" key="2">
    <source>
        <dbReference type="Proteomes" id="UP000766246"/>
    </source>
</evidence>
<comment type="caution">
    <text evidence="1">The sequence shown here is derived from an EMBL/GenBank/DDBJ whole genome shotgun (WGS) entry which is preliminary data.</text>
</comment>
<name>A0A927U8L0_9FIRM</name>
<proteinExistence type="predicted"/>
<protein>
    <submittedName>
        <fullName evidence="1">DUF4176 domain-containing protein</fullName>
    </submittedName>
</protein>
<sequence>MQENNIRKLYENLVASYGFSEENVMFLKSVFPEMKRDIKSLYVAYSVIKNDLEQPINIGDIELNLIEDKVEITYNSNVAGFYKDEFKHFLAQTITICEGILPQGTLVELDLEKIKVPNPYATQLYVVITKRFLGDENGPFYQYGGELYPTGNYGTGKIISFTPATIKRIVHMGYESEIDEQFVYEIMDEIVVKQHRLSMGFVENKEA</sequence>
<gene>
    <name evidence="1" type="ORF">E7272_10990</name>
</gene>